<name>A0A0U1L0A6_9FIRM</name>
<evidence type="ECO:0000256" key="1">
    <source>
        <dbReference type="PIRSR" id="PIRSR640198-1"/>
    </source>
</evidence>
<evidence type="ECO:0000256" key="2">
    <source>
        <dbReference type="PIRSR" id="PIRSR640198-2"/>
    </source>
</evidence>
<feature type="site" description="Important for autoinhibition of adenylyltransferase activity" evidence="3">
    <location>
        <position position="84"/>
    </location>
</feature>
<keyword evidence="2" id="KW-0547">Nucleotide-binding</keyword>
<evidence type="ECO:0000259" key="4">
    <source>
        <dbReference type="PROSITE" id="PS51459"/>
    </source>
</evidence>
<sequence length="292" mass="33227">MVAIGHEIPYPISTRFPADMVNTISERSVELSARRNLMTKQELFNKADQYKKIIQAARPLKPEEIKELDAYFKIGLTYSSNALEGNTLTISETKMLLEDGLTAGGKPLKDSLEAIGHAKAYDFMLQIVREKPFEIAEHIILELHRLFYEGIDKQNTGKYRDISVYITGTDYLPPEPEQVPHLMKEYVNKVNQLSGKVHPIELAALAHKWLVDIHPYVDGNGRTARLLMNLLLMHDGYGIVSIPPVLRVEYIDALRVSQRADHPDAESFIQLIAECTIETQKEYCRLLRIKAN</sequence>
<dbReference type="InterPro" id="IPR040198">
    <property type="entry name" value="Fido_containing"/>
</dbReference>
<feature type="domain" description="Fido" evidence="4">
    <location>
        <begin position="135"/>
        <end position="274"/>
    </location>
</feature>
<evidence type="ECO:0000313" key="5">
    <source>
        <dbReference type="EMBL" id="CQR72603.1"/>
    </source>
</evidence>
<accession>A0A0U1L0A6</accession>
<dbReference type="PROSITE" id="PS51459">
    <property type="entry name" value="FIDO"/>
    <property type="match status" value="1"/>
</dbReference>
<dbReference type="PANTHER" id="PTHR13504:SF38">
    <property type="entry name" value="FIDO DOMAIN-CONTAINING PROTEIN"/>
    <property type="match status" value="1"/>
</dbReference>
<dbReference type="PANTHER" id="PTHR13504">
    <property type="entry name" value="FIDO DOMAIN-CONTAINING PROTEIN DDB_G0283145"/>
    <property type="match status" value="1"/>
</dbReference>
<evidence type="ECO:0000313" key="6">
    <source>
        <dbReference type="Proteomes" id="UP000049855"/>
    </source>
</evidence>
<gene>
    <name evidence="5" type="ORF">SpAn4DRAFT_3063</name>
</gene>
<dbReference type="InterPro" id="IPR003812">
    <property type="entry name" value="Fido"/>
</dbReference>
<keyword evidence="2" id="KW-0067">ATP-binding</keyword>
<dbReference type="InterPro" id="IPR036597">
    <property type="entry name" value="Fido-like_dom_sf"/>
</dbReference>
<dbReference type="AlphaFoldDB" id="A0A0U1L0A6"/>
<feature type="binding site" evidence="2">
    <location>
        <begin position="218"/>
        <end position="225"/>
    </location>
    <ligand>
        <name>ATP</name>
        <dbReference type="ChEBI" id="CHEBI:30616"/>
    </ligand>
</feature>
<feature type="active site" evidence="1">
    <location>
        <position position="214"/>
    </location>
</feature>
<dbReference type="EMBL" id="CTRP01000010">
    <property type="protein sequence ID" value="CQR72603.1"/>
    <property type="molecule type" value="Genomic_DNA"/>
</dbReference>
<protein>
    <submittedName>
        <fullName evidence="5">Huntingtin interacting protein E-like protein</fullName>
    </submittedName>
</protein>
<dbReference type="Proteomes" id="UP000049855">
    <property type="component" value="Unassembled WGS sequence"/>
</dbReference>
<dbReference type="SUPFAM" id="SSF140931">
    <property type="entry name" value="Fic-like"/>
    <property type="match status" value="1"/>
</dbReference>
<dbReference type="Pfam" id="PF02661">
    <property type="entry name" value="Fic"/>
    <property type="match status" value="1"/>
</dbReference>
<evidence type="ECO:0000256" key="3">
    <source>
        <dbReference type="PIRSR" id="PIRSR640198-3"/>
    </source>
</evidence>
<dbReference type="GO" id="GO:0005524">
    <property type="term" value="F:ATP binding"/>
    <property type="evidence" value="ECO:0007669"/>
    <property type="project" value="UniProtKB-KW"/>
</dbReference>
<dbReference type="Gene3D" id="1.10.3290.10">
    <property type="entry name" value="Fido-like domain"/>
    <property type="match status" value="1"/>
</dbReference>
<keyword evidence="6" id="KW-1185">Reference proteome</keyword>
<proteinExistence type="predicted"/>
<reference evidence="6" key="1">
    <citation type="submission" date="2015-03" db="EMBL/GenBank/DDBJ databases">
        <authorList>
            <person name="Nijsse Bart"/>
        </authorList>
    </citation>
    <scope>NUCLEOTIDE SEQUENCE [LARGE SCALE GENOMIC DNA]</scope>
</reference>
<organism evidence="5 6">
    <name type="scientific">Sporomusa ovata</name>
    <dbReference type="NCBI Taxonomy" id="2378"/>
    <lineage>
        <taxon>Bacteria</taxon>
        <taxon>Bacillati</taxon>
        <taxon>Bacillota</taxon>
        <taxon>Negativicutes</taxon>
        <taxon>Selenomonadales</taxon>
        <taxon>Sporomusaceae</taxon>
        <taxon>Sporomusa</taxon>
    </lineage>
</organism>